<dbReference type="EMBL" id="CM042033">
    <property type="protein sequence ID" value="KAI3773251.1"/>
    <property type="molecule type" value="Genomic_DNA"/>
</dbReference>
<proteinExistence type="predicted"/>
<keyword evidence="2" id="KW-1185">Reference proteome</keyword>
<comment type="caution">
    <text evidence="1">The sequence shown here is derived from an EMBL/GenBank/DDBJ whole genome shotgun (WGS) entry which is preliminary data.</text>
</comment>
<dbReference type="Proteomes" id="UP001056120">
    <property type="component" value="Linkage Group LG16"/>
</dbReference>
<name>A0ACB9FQY8_9ASTR</name>
<reference evidence="2" key="1">
    <citation type="journal article" date="2022" name="Mol. Ecol. Resour.">
        <title>The genomes of chicory, endive, great burdock and yacon provide insights into Asteraceae palaeo-polyploidization history and plant inulin production.</title>
        <authorList>
            <person name="Fan W."/>
            <person name="Wang S."/>
            <person name="Wang H."/>
            <person name="Wang A."/>
            <person name="Jiang F."/>
            <person name="Liu H."/>
            <person name="Zhao H."/>
            <person name="Xu D."/>
            <person name="Zhang Y."/>
        </authorList>
    </citation>
    <scope>NUCLEOTIDE SEQUENCE [LARGE SCALE GENOMIC DNA]</scope>
    <source>
        <strain evidence="2">cv. Yunnan</strain>
    </source>
</reference>
<protein>
    <submittedName>
        <fullName evidence="1">Uncharacterized protein</fullName>
    </submittedName>
</protein>
<evidence type="ECO:0000313" key="2">
    <source>
        <dbReference type="Proteomes" id="UP001056120"/>
    </source>
</evidence>
<accession>A0ACB9FQY8</accession>
<reference evidence="1 2" key="2">
    <citation type="journal article" date="2022" name="Mol. Ecol. Resour.">
        <title>The genomes of chicory, endive, great burdock and yacon provide insights into Asteraceae paleo-polyploidization history and plant inulin production.</title>
        <authorList>
            <person name="Fan W."/>
            <person name="Wang S."/>
            <person name="Wang H."/>
            <person name="Wang A."/>
            <person name="Jiang F."/>
            <person name="Liu H."/>
            <person name="Zhao H."/>
            <person name="Xu D."/>
            <person name="Zhang Y."/>
        </authorList>
    </citation>
    <scope>NUCLEOTIDE SEQUENCE [LARGE SCALE GENOMIC DNA]</scope>
    <source>
        <strain evidence="2">cv. Yunnan</strain>
        <tissue evidence="1">Leaves</tissue>
    </source>
</reference>
<sequence length="123" mass="14704">MVVSKQNYEDLPKHLRRHYRPLGMKSCRSTLHNYDRQKGLIPALSRVFPSAEHRFCLRHIHENMRKQWRGDVFKNMLWRAASATTMPFYDKAMDEIKRADKTLFEWLNKVTPQPTAERSGRDM</sequence>
<organism evidence="1 2">
    <name type="scientific">Smallanthus sonchifolius</name>
    <dbReference type="NCBI Taxonomy" id="185202"/>
    <lineage>
        <taxon>Eukaryota</taxon>
        <taxon>Viridiplantae</taxon>
        <taxon>Streptophyta</taxon>
        <taxon>Embryophyta</taxon>
        <taxon>Tracheophyta</taxon>
        <taxon>Spermatophyta</taxon>
        <taxon>Magnoliopsida</taxon>
        <taxon>eudicotyledons</taxon>
        <taxon>Gunneridae</taxon>
        <taxon>Pentapetalae</taxon>
        <taxon>asterids</taxon>
        <taxon>campanulids</taxon>
        <taxon>Asterales</taxon>
        <taxon>Asteraceae</taxon>
        <taxon>Asteroideae</taxon>
        <taxon>Heliantheae alliance</taxon>
        <taxon>Millerieae</taxon>
        <taxon>Smallanthus</taxon>
    </lineage>
</organism>
<evidence type="ECO:0000313" key="1">
    <source>
        <dbReference type="EMBL" id="KAI3773251.1"/>
    </source>
</evidence>
<gene>
    <name evidence="1" type="ORF">L1987_47776</name>
</gene>